<organism evidence="1 2">
    <name type="scientific">Halocaridina rubra</name>
    <name type="common">Hawaiian red shrimp</name>
    <dbReference type="NCBI Taxonomy" id="373956"/>
    <lineage>
        <taxon>Eukaryota</taxon>
        <taxon>Metazoa</taxon>
        <taxon>Ecdysozoa</taxon>
        <taxon>Arthropoda</taxon>
        <taxon>Crustacea</taxon>
        <taxon>Multicrustacea</taxon>
        <taxon>Malacostraca</taxon>
        <taxon>Eumalacostraca</taxon>
        <taxon>Eucarida</taxon>
        <taxon>Decapoda</taxon>
        <taxon>Pleocyemata</taxon>
        <taxon>Caridea</taxon>
        <taxon>Atyoidea</taxon>
        <taxon>Atyidae</taxon>
        <taxon>Halocaridina</taxon>
    </lineage>
</organism>
<gene>
    <name evidence="1" type="ORF">SK128_004736</name>
</gene>
<evidence type="ECO:0000313" key="1">
    <source>
        <dbReference type="EMBL" id="KAK7066993.1"/>
    </source>
</evidence>
<dbReference type="AlphaFoldDB" id="A0AAN8WRI2"/>
<dbReference type="Proteomes" id="UP001381693">
    <property type="component" value="Unassembled WGS sequence"/>
</dbReference>
<protein>
    <submittedName>
        <fullName evidence="1">Uncharacterized protein</fullName>
    </submittedName>
</protein>
<sequence>MVKTSMALPNLHFKTECEPFIVPHGPAPLRWILGRKYTGGKLDDGFSMVISFSISVNYVLKWKTKIDVSGIKKKSRSRRCVVEECVLGAIRVSRVVECCLSSLRSESPAEVFTTTTFDSKGGVKREL</sequence>
<accession>A0AAN8WRI2</accession>
<evidence type="ECO:0000313" key="2">
    <source>
        <dbReference type="Proteomes" id="UP001381693"/>
    </source>
</evidence>
<keyword evidence="2" id="KW-1185">Reference proteome</keyword>
<proteinExistence type="predicted"/>
<dbReference type="EMBL" id="JAXCGZ010018961">
    <property type="protein sequence ID" value="KAK7066993.1"/>
    <property type="molecule type" value="Genomic_DNA"/>
</dbReference>
<name>A0AAN8WRI2_HALRR</name>
<comment type="caution">
    <text evidence="1">The sequence shown here is derived from an EMBL/GenBank/DDBJ whole genome shotgun (WGS) entry which is preliminary data.</text>
</comment>
<reference evidence="1 2" key="1">
    <citation type="submission" date="2023-11" db="EMBL/GenBank/DDBJ databases">
        <title>Halocaridina rubra genome assembly.</title>
        <authorList>
            <person name="Smith C."/>
        </authorList>
    </citation>
    <scope>NUCLEOTIDE SEQUENCE [LARGE SCALE GENOMIC DNA]</scope>
    <source>
        <strain evidence="1">EP-1</strain>
        <tissue evidence="1">Whole</tissue>
    </source>
</reference>